<dbReference type="EMBL" id="KN838008">
    <property type="protein sequence ID" value="KIJ22691.1"/>
    <property type="molecule type" value="Genomic_DNA"/>
</dbReference>
<protein>
    <submittedName>
        <fullName evidence="1">Unplaced genomic scaffold SPHSTscaffold_933, whole genome shotgun sequence</fullName>
    </submittedName>
</protein>
<feature type="non-terminal residue" evidence="1">
    <location>
        <position position="1"/>
    </location>
</feature>
<dbReference type="Proteomes" id="UP000054279">
    <property type="component" value="Unassembled WGS sequence"/>
</dbReference>
<organism evidence="1 2">
    <name type="scientific">Sphaerobolus stellatus (strain SS14)</name>
    <dbReference type="NCBI Taxonomy" id="990650"/>
    <lineage>
        <taxon>Eukaryota</taxon>
        <taxon>Fungi</taxon>
        <taxon>Dikarya</taxon>
        <taxon>Basidiomycota</taxon>
        <taxon>Agaricomycotina</taxon>
        <taxon>Agaricomycetes</taxon>
        <taxon>Phallomycetidae</taxon>
        <taxon>Geastrales</taxon>
        <taxon>Sphaerobolaceae</taxon>
        <taxon>Sphaerobolus</taxon>
    </lineage>
</organism>
<sequence>GCCCGEKGRYAHIVEDLPPCPPELLWLGSQPNISFLTRKLSLLFSFATMETTDRFRSH</sequence>
<evidence type="ECO:0000313" key="1">
    <source>
        <dbReference type="EMBL" id="KIJ22691.1"/>
    </source>
</evidence>
<dbReference type="HOGENOM" id="CLU_3020118_0_0_1"/>
<proteinExistence type="predicted"/>
<reference evidence="1 2" key="1">
    <citation type="submission" date="2014-06" db="EMBL/GenBank/DDBJ databases">
        <title>Evolutionary Origins and Diversification of the Mycorrhizal Mutualists.</title>
        <authorList>
            <consortium name="DOE Joint Genome Institute"/>
            <consortium name="Mycorrhizal Genomics Consortium"/>
            <person name="Kohler A."/>
            <person name="Kuo A."/>
            <person name="Nagy L.G."/>
            <person name="Floudas D."/>
            <person name="Copeland A."/>
            <person name="Barry K.W."/>
            <person name="Cichocki N."/>
            <person name="Veneault-Fourrey C."/>
            <person name="LaButti K."/>
            <person name="Lindquist E.A."/>
            <person name="Lipzen A."/>
            <person name="Lundell T."/>
            <person name="Morin E."/>
            <person name="Murat C."/>
            <person name="Riley R."/>
            <person name="Ohm R."/>
            <person name="Sun H."/>
            <person name="Tunlid A."/>
            <person name="Henrissat B."/>
            <person name="Grigoriev I.V."/>
            <person name="Hibbett D.S."/>
            <person name="Martin F."/>
        </authorList>
    </citation>
    <scope>NUCLEOTIDE SEQUENCE [LARGE SCALE GENOMIC DNA]</scope>
    <source>
        <strain evidence="1 2">SS14</strain>
    </source>
</reference>
<evidence type="ECO:0000313" key="2">
    <source>
        <dbReference type="Proteomes" id="UP000054279"/>
    </source>
</evidence>
<dbReference type="OrthoDB" id="3366231at2759"/>
<feature type="non-terminal residue" evidence="1">
    <location>
        <position position="58"/>
    </location>
</feature>
<dbReference type="AlphaFoldDB" id="A0A0C9UAZ2"/>
<accession>A0A0C9UAZ2</accession>
<gene>
    <name evidence="1" type="ORF">M422DRAFT_123661</name>
</gene>
<name>A0A0C9UAZ2_SPHS4</name>
<keyword evidence="2" id="KW-1185">Reference proteome</keyword>